<comment type="caution">
    <text evidence="2">The sequence shown here is derived from an EMBL/GenBank/DDBJ whole genome shotgun (WGS) entry which is preliminary data.</text>
</comment>
<dbReference type="InterPro" id="IPR059166">
    <property type="entry name" value="PLD-like_cat"/>
</dbReference>
<dbReference type="Gene3D" id="3.30.870.10">
    <property type="entry name" value="Endonuclease Chain A"/>
    <property type="match status" value="1"/>
</dbReference>
<dbReference type="CDD" id="cd09176">
    <property type="entry name" value="PLDc_unchar6"/>
    <property type="match status" value="1"/>
</dbReference>
<dbReference type="PROSITE" id="PS50035">
    <property type="entry name" value="PLD"/>
    <property type="match status" value="1"/>
</dbReference>
<reference evidence="2 3" key="1">
    <citation type="submission" date="2018-11" db="EMBL/GenBank/DDBJ databases">
        <title>Rhodococcus spongicola sp. nov. and Rhodococcus xishaensis sp. nov. from marine sponges.</title>
        <authorList>
            <person name="Li L."/>
            <person name="Lin H.W."/>
        </authorList>
    </citation>
    <scope>NUCLEOTIDE SEQUENCE [LARGE SCALE GENOMIC DNA]</scope>
    <source>
        <strain evidence="2 3">LHW50502</strain>
    </source>
</reference>
<dbReference type="OrthoDB" id="4752397at2"/>
<gene>
    <name evidence="2" type="ORF">EF834_00455</name>
</gene>
<dbReference type="AlphaFoldDB" id="A0A3S3ZQJ3"/>
<dbReference type="Pfam" id="PF13091">
    <property type="entry name" value="PLDc_2"/>
    <property type="match status" value="1"/>
</dbReference>
<evidence type="ECO:0000259" key="1">
    <source>
        <dbReference type="PROSITE" id="PS50035"/>
    </source>
</evidence>
<dbReference type="GO" id="GO:0003824">
    <property type="term" value="F:catalytic activity"/>
    <property type="evidence" value="ECO:0007669"/>
    <property type="project" value="InterPro"/>
</dbReference>
<dbReference type="Proteomes" id="UP000284333">
    <property type="component" value="Unassembled WGS sequence"/>
</dbReference>
<proteinExistence type="predicted"/>
<dbReference type="EMBL" id="RKLN01000001">
    <property type="protein sequence ID" value="RVW05989.1"/>
    <property type="molecule type" value="Genomic_DNA"/>
</dbReference>
<name>A0A3S3ZQJ3_9NOCA</name>
<organism evidence="2 3">
    <name type="scientific">Rhodococcus spongiicola</name>
    <dbReference type="NCBI Taxonomy" id="2487352"/>
    <lineage>
        <taxon>Bacteria</taxon>
        <taxon>Bacillati</taxon>
        <taxon>Actinomycetota</taxon>
        <taxon>Actinomycetes</taxon>
        <taxon>Mycobacteriales</taxon>
        <taxon>Nocardiaceae</taxon>
        <taxon>Rhodococcus</taxon>
    </lineage>
</organism>
<evidence type="ECO:0000313" key="3">
    <source>
        <dbReference type="Proteomes" id="UP000284333"/>
    </source>
</evidence>
<sequence length="313" mass="35296">MAPSLGSRLEVVAASAQEEIVLVAPFMKEAVLRRLLAVTDTRVDLRVVTRWHPVEVATGVSDLACRQAALERRSAEFMLCSRLHAKYFRFDNRAFVGSANLTASGLGWREPSNLELLVDSVPLQDFEDDVAACSVIATDQMQDLMEQASRALELQSIVAPSSEMPDLGYQDRAGVGHDIWLPRCRDPGALFDVQAGRHDDLTTTLTRDALIDLRHLGILSVEDRNAFETNVAAMLSYEPIVIEVLEFAKEPKRFGAMRDWIARRCPDIVDPVRQTQTLYRWLKKFLPEKFGFTRGNYSEIIHVLEPDTNRLRN</sequence>
<dbReference type="InterPro" id="IPR025202">
    <property type="entry name" value="PLD-like_dom"/>
</dbReference>
<dbReference type="RefSeq" id="WP_127944405.1">
    <property type="nucleotide sequence ID" value="NZ_RKLN01000001.1"/>
</dbReference>
<protein>
    <recommendedName>
        <fullName evidence="1">PLD phosphodiesterase domain-containing protein</fullName>
    </recommendedName>
</protein>
<evidence type="ECO:0000313" key="2">
    <source>
        <dbReference type="EMBL" id="RVW05989.1"/>
    </source>
</evidence>
<dbReference type="SUPFAM" id="SSF56024">
    <property type="entry name" value="Phospholipase D/nuclease"/>
    <property type="match status" value="1"/>
</dbReference>
<dbReference type="InterPro" id="IPR001736">
    <property type="entry name" value="PLipase_D/transphosphatidylase"/>
</dbReference>
<dbReference type="GO" id="GO:0006793">
    <property type="term" value="P:phosphorus metabolic process"/>
    <property type="evidence" value="ECO:0007669"/>
    <property type="project" value="UniProtKB-ARBA"/>
</dbReference>
<feature type="domain" description="PLD phosphodiesterase" evidence="1">
    <location>
        <begin position="79"/>
        <end position="105"/>
    </location>
</feature>
<accession>A0A3S3ZQJ3</accession>
<keyword evidence="3" id="KW-1185">Reference proteome</keyword>